<dbReference type="Proteomes" id="UP000054248">
    <property type="component" value="Unassembled WGS sequence"/>
</dbReference>
<dbReference type="EMBL" id="KN823469">
    <property type="protein sequence ID" value="KIO16877.1"/>
    <property type="molecule type" value="Genomic_DNA"/>
</dbReference>
<dbReference type="AlphaFoldDB" id="A0A0C3L5V6"/>
<evidence type="ECO:0000256" key="1">
    <source>
        <dbReference type="SAM" id="MobiDB-lite"/>
    </source>
</evidence>
<evidence type="ECO:0000313" key="3">
    <source>
        <dbReference type="Proteomes" id="UP000054248"/>
    </source>
</evidence>
<accession>A0A0C3L5V6</accession>
<sequence length="149" mass="16668">MDTIYLRYLQSSDDPAIWGPVDPCSPVTLRQYHKKRSQAEVRFVRGKIRFLLVSTHHSGVPCERVFDLDSSEQRRRLVEVLVQGSFDTKISASPSASATPSGGSKSQSLPDGTAFETIIPRTCFVLKQPSLYESFHPMHPSVNDLSFIV</sequence>
<keyword evidence="3" id="KW-1185">Reference proteome</keyword>
<proteinExistence type="predicted"/>
<protein>
    <submittedName>
        <fullName evidence="2">Uncharacterized protein</fullName>
    </submittedName>
</protein>
<dbReference type="OrthoDB" id="10331993at2759"/>
<reference evidence="3" key="2">
    <citation type="submission" date="2015-01" db="EMBL/GenBank/DDBJ databases">
        <title>Evolutionary Origins and Diversification of the Mycorrhizal Mutualists.</title>
        <authorList>
            <consortium name="DOE Joint Genome Institute"/>
            <consortium name="Mycorrhizal Genomics Consortium"/>
            <person name="Kohler A."/>
            <person name="Kuo A."/>
            <person name="Nagy L.G."/>
            <person name="Floudas D."/>
            <person name="Copeland A."/>
            <person name="Barry K.W."/>
            <person name="Cichocki N."/>
            <person name="Veneault-Fourrey C."/>
            <person name="LaButti K."/>
            <person name="Lindquist E.A."/>
            <person name="Lipzen A."/>
            <person name="Lundell T."/>
            <person name="Morin E."/>
            <person name="Murat C."/>
            <person name="Riley R."/>
            <person name="Ohm R."/>
            <person name="Sun H."/>
            <person name="Tunlid A."/>
            <person name="Henrissat B."/>
            <person name="Grigoriev I.V."/>
            <person name="Hibbett D.S."/>
            <person name="Martin F."/>
        </authorList>
    </citation>
    <scope>NUCLEOTIDE SEQUENCE [LARGE SCALE GENOMIC DNA]</scope>
    <source>
        <strain evidence="3">MUT 4182</strain>
    </source>
</reference>
<organism evidence="2 3">
    <name type="scientific">Tulasnella calospora MUT 4182</name>
    <dbReference type="NCBI Taxonomy" id="1051891"/>
    <lineage>
        <taxon>Eukaryota</taxon>
        <taxon>Fungi</taxon>
        <taxon>Dikarya</taxon>
        <taxon>Basidiomycota</taxon>
        <taxon>Agaricomycotina</taxon>
        <taxon>Agaricomycetes</taxon>
        <taxon>Cantharellales</taxon>
        <taxon>Tulasnellaceae</taxon>
        <taxon>Tulasnella</taxon>
    </lineage>
</organism>
<reference evidence="2 3" key="1">
    <citation type="submission" date="2014-04" db="EMBL/GenBank/DDBJ databases">
        <authorList>
            <consortium name="DOE Joint Genome Institute"/>
            <person name="Kuo A."/>
            <person name="Girlanda M."/>
            <person name="Perotto S."/>
            <person name="Kohler A."/>
            <person name="Nagy L.G."/>
            <person name="Floudas D."/>
            <person name="Copeland A."/>
            <person name="Barry K.W."/>
            <person name="Cichocki N."/>
            <person name="Veneault-Fourrey C."/>
            <person name="LaButti K."/>
            <person name="Lindquist E.A."/>
            <person name="Lipzen A."/>
            <person name="Lundell T."/>
            <person name="Morin E."/>
            <person name="Murat C."/>
            <person name="Sun H."/>
            <person name="Tunlid A."/>
            <person name="Henrissat B."/>
            <person name="Grigoriev I.V."/>
            <person name="Hibbett D.S."/>
            <person name="Martin F."/>
            <person name="Nordberg H.P."/>
            <person name="Cantor M.N."/>
            <person name="Hua S.X."/>
        </authorList>
    </citation>
    <scope>NUCLEOTIDE SEQUENCE [LARGE SCALE GENOMIC DNA]</scope>
    <source>
        <strain evidence="2 3">MUT 4182</strain>
    </source>
</reference>
<feature type="compositionally biased region" description="Low complexity" evidence="1">
    <location>
        <begin position="90"/>
        <end position="106"/>
    </location>
</feature>
<evidence type="ECO:0000313" key="2">
    <source>
        <dbReference type="EMBL" id="KIO16877.1"/>
    </source>
</evidence>
<feature type="region of interest" description="Disordered" evidence="1">
    <location>
        <begin position="90"/>
        <end position="111"/>
    </location>
</feature>
<gene>
    <name evidence="2" type="ORF">M407DRAFT_180785</name>
</gene>
<dbReference type="HOGENOM" id="CLU_1751053_0_0_1"/>
<name>A0A0C3L5V6_9AGAM</name>